<reference evidence="2" key="1">
    <citation type="journal article" date="2022" name="Mol. Ecol. Resour.">
        <title>The genomes of chicory, endive, great burdock and yacon provide insights into Asteraceae palaeo-polyploidization history and plant inulin production.</title>
        <authorList>
            <person name="Fan W."/>
            <person name="Wang S."/>
            <person name="Wang H."/>
            <person name="Wang A."/>
            <person name="Jiang F."/>
            <person name="Liu H."/>
            <person name="Zhao H."/>
            <person name="Xu D."/>
            <person name="Zhang Y."/>
        </authorList>
    </citation>
    <scope>NUCLEOTIDE SEQUENCE [LARGE SCALE GENOMIC DNA]</scope>
    <source>
        <strain evidence="2">cv. Niubang</strain>
    </source>
</reference>
<proteinExistence type="predicted"/>
<sequence>MGRVAIKLMKIVGPGRPRPMNLNLHVTALTSGVNKFSIQLSSFAENIIVHTHANWVPVRALNRHITIFHLQRWLSFYL</sequence>
<protein>
    <submittedName>
        <fullName evidence="1">Uncharacterized protein</fullName>
    </submittedName>
</protein>
<keyword evidence="2" id="KW-1185">Reference proteome</keyword>
<comment type="caution">
    <text evidence="1">The sequence shown here is derived from an EMBL/GenBank/DDBJ whole genome shotgun (WGS) entry which is preliminary data.</text>
</comment>
<evidence type="ECO:0000313" key="1">
    <source>
        <dbReference type="EMBL" id="KAI3727720.1"/>
    </source>
</evidence>
<evidence type="ECO:0000313" key="2">
    <source>
        <dbReference type="Proteomes" id="UP001055879"/>
    </source>
</evidence>
<name>A0ACB9C0H1_ARCLA</name>
<dbReference type="EMBL" id="CM042051">
    <property type="protein sequence ID" value="KAI3727720.1"/>
    <property type="molecule type" value="Genomic_DNA"/>
</dbReference>
<dbReference type="Proteomes" id="UP001055879">
    <property type="component" value="Linkage Group LG05"/>
</dbReference>
<accession>A0ACB9C0H1</accession>
<organism evidence="1 2">
    <name type="scientific">Arctium lappa</name>
    <name type="common">Greater burdock</name>
    <name type="synonym">Lappa major</name>
    <dbReference type="NCBI Taxonomy" id="4217"/>
    <lineage>
        <taxon>Eukaryota</taxon>
        <taxon>Viridiplantae</taxon>
        <taxon>Streptophyta</taxon>
        <taxon>Embryophyta</taxon>
        <taxon>Tracheophyta</taxon>
        <taxon>Spermatophyta</taxon>
        <taxon>Magnoliopsida</taxon>
        <taxon>eudicotyledons</taxon>
        <taxon>Gunneridae</taxon>
        <taxon>Pentapetalae</taxon>
        <taxon>asterids</taxon>
        <taxon>campanulids</taxon>
        <taxon>Asterales</taxon>
        <taxon>Asteraceae</taxon>
        <taxon>Carduoideae</taxon>
        <taxon>Cardueae</taxon>
        <taxon>Arctiinae</taxon>
        <taxon>Arctium</taxon>
    </lineage>
</organism>
<gene>
    <name evidence="1" type="ORF">L6452_16338</name>
</gene>
<reference evidence="1 2" key="2">
    <citation type="journal article" date="2022" name="Mol. Ecol. Resour.">
        <title>The genomes of chicory, endive, great burdock and yacon provide insights into Asteraceae paleo-polyploidization history and plant inulin production.</title>
        <authorList>
            <person name="Fan W."/>
            <person name="Wang S."/>
            <person name="Wang H."/>
            <person name="Wang A."/>
            <person name="Jiang F."/>
            <person name="Liu H."/>
            <person name="Zhao H."/>
            <person name="Xu D."/>
            <person name="Zhang Y."/>
        </authorList>
    </citation>
    <scope>NUCLEOTIDE SEQUENCE [LARGE SCALE GENOMIC DNA]</scope>
    <source>
        <strain evidence="2">cv. Niubang</strain>
    </source>
</reference>